<dbReference type="Proteomes" id="UP000190648">
    <property type="component" value="Unassembled WGS sequence"/>
</dbReference>
<organism evidence="2 3">
    <name type="scientific">Patagioenas fasciata monilis</name>
    <dbReference type="NCBI Taxonomy" id="372326"/>
    <lineage>
        <taxon>Eukaryota</taxon>
        <taxon>Metazoa</taxon>
        <taxon>Chordata</taxon>
        <taxon>Craniata</taxon>
        <taxon>Vertebrata</taxon>
        <taxon>Euteleostomi</taxon>
        <taxon>Archelosauria</taxon>
        <taxon>Archosauria</taxon>
        <taxon>Dinosauria</taxon>
        <taxon>Saurischia</taxon>
        <taxon>Theropoda</taxon>
        <taxon>Coelurosauria</taxon>
        <taxon>Aves</taxon>
        <taxon>Neognathae</taxon>
        <taxon>Neoaves</taxon>
        <taxon>Columbimorphae</taxon>
        <taxon>Columbiformes</taxon>
        <taxon>Columbidae</taxon>
        <taxon>Patagioenas</taxon>
    </lineage>
</organism>
<protein>
    <submittedName>
        <fullName evidence="2">Transmembrane protein 156 isoform B</fullName>
    </submittedName>
</protein>
<dbReference type="PANTHER" id="PTHR14788">
    <property type="entry name" value="TRANSMEMBRANE PROTEIN 156"/>
    <property type="match status" value="1"/>
</dbReference>
<reference evidence="2 3" key="1">
    <citation type="submission" date="2016-02" db="EMBL/GenBank/DDBJ databases">
        <title>Band-tailed pigeon sequencing and assembly.</title>
        <authorList>
            <person name="Soares A.E."/>
            <person name="Novak B.J."/>
            <person name="Rice E.S."/>
            <person name="O'Connell B."/>
            <person name="Chang D."/>
            <person name="Weber S."/>
            <person name="Shapiro B."/>
        </authorList>
    </citation>
    <scope>NUCLEOTIDE SEQUENCE [LARGE SCALE GENOMIC DNA]</scope>
    <source>
        <strain evidence="2">BTP2013</strain>
        <tissue evidence="2">Blood</tissue>
    </source>
</reference>
<evidence type="ECO:0000256" key="1">
    <source>
        <dbReference type="SAM" id="Phobius"/>
    </source>
</evidence>
<name>A0A1V4JFU7_PATFA</name>
<dbReference type="OrthoDB" id="9422827at2759"/>
<sequence length="355" mass="40253">MCLLLRKSELSRLVLAIITMFILCLPEFFKIHEEQSKHSVSAPDLAPQNASFSWKNLTSGACSTPGCVANTVIVSCVDTCSSNNTTFPLCTFNNSCKRSVQQRREIQAILLKAIVNHSNFQNIPCICQTSRREQQSHTKHTECEYKRDVKVDHQGSGSTAKKIPKADGILEVKTEDVIYFYKYFNLTTFSEKEEVDHNTYYLLEIHINNSIVGRRNAAEEYLNHSCLVAMVEDQNDCINISLQLKSYVEYPMCMVKIIWLTMIAVVFVLTISIVIYKIVQENEQNHYKRRVAAVSAILRRKSPRRARRAMSAPEINPFPVKTSKQQIPLTAQTTKILPIIPEQDHSHVGASAAEV</sequence>
<comment type="caution">
    <text evidence="2">The sequence shown here is derived from an EMBL/GenBank/DDBJ whole genome shotgun (WGS) entry which is preliminary data.</text>
</comment>
<keyword evidence="3" id="KW-1185">Reference proteome</keyword>
<proteinExistence type="predicted"/>
<dbReference type="PANTHER" id="PTHR14788:SF5">
    <property type="entry name" value="TRANSMEMBRANE PROTEIN 156"/>
    <property type="match status" value="1"/>
</dbReference>
<dbReference type="STRING" id="372326.A0A1V4JFU7"/>
<evidence type="ECO:0000313" key="3">
    <source>
        <dbReference type="Proteomes" id="UP000190648"/>
    </source>
</evidence>
<evidence type="ECO:0000313" key="2">
    <source>
        <dbReference type="EMBL" id="OPJ71026.1"/>
    </source>
</evidence>
<dbReference type="Pfam" id="PF15106">
    <property type="entry name" value="TMEM156"/>
    <property type="match status" value="1"/>
</dbReference>
<dbReference type="EMBL" id="LSYS01007721">
    <property type="protein sequence ID" value="OPJ71026.1"/>
    <property type="molecule type" value="Genomic_DNA"/>
</dbReference>
<feature type="transmembrane region" description="Helical" evidence="1">
    <location>
        <begin position="257"/>
        <end position="279"/>
    </location>
</feature>
<accession>A0A1V4JFU7</accession>
<keyword evidence="1" id="KW-0472">Membrane</keyword>
<dbReference type="InterPro" id="IPR029374">
    <property type="entry name" value="TMEM156"/>
</dbReference>
<gene>
    <name evidence="2" type="primary">TMEM156</name>
    <name evidence="2" type="ORF">AV530_017337</name>
</gene>
<keyword evidence="1" id="KW-1133">Transmembrane helix</keyword>
<keyword evidence="1 2" id="KW-0812">Transmembrane</keyword>
<dbReference type="AlphaFoldDB" id="A0A1V4JFU7"/>